<dbReference type="EMBL" id="CAUYUJ010021191">
    <property type="protein sequence ID" value="CAK0903252.1"/>
    <property type="molecule type" value="Genomic_DNA"/>
</dbReference>
<feature type="compositionally biased region" description="Basic and acidic residues" evidence="1">
    <location>
        <begin position="90"/>
        <end position="104"/>
    </location>
</feature>
<comment type="caution">
    <text evidence="2">The sequence shown here is derived from an EMBL/GenBank/DDBJ whole genome shotgun (WGS) entry which is preliminary data.</text>
</comment>
<dbReference type="Proteomes" id="UP001189429">
    <property type="component" value="Unassembled WGS sequence"/>
</dbReference>
<evidence type="ECO:0000256" key="1">
    <source>
        <dbReference type="SAM" id="MobiDB-lite"/>
    </source>
</evidence>
<protein>
    <submittedName>
        <fullName evidence="2">Uncharacterized protein</fullName>
    </submittedName>
</protein>
<sequence>MSKPPRAHRGGGGHEVQVLTWPTRHPSRPRWPQERHSGHEYWSKGRYDRSSSRREARDGGQWRRGAPSPIRRRADRTAAGNRRGPPPRSRTRDPERQGSDRDSTPGRSPSPHADTQDVEVMYFKYAEAAFLFGSSKGAAVRHIAAASAADLKLSQNNRK</sequence>
<reference evidence="2" key="1">
    <citation type="submission" date="2023-10" db="EMBL/GenBank/DDBJ databases">
        <authorList>
            <person name="Chen Y."/>
            <person name="Shah S."/>
            <person name="Dougan E. K."/>
            <person name="Thang M."/>
            <person name="Chan C."/>
        </authorList>
    </citation>
    <scope>NUCLEOTIDE SEQUENCE [LARGE SCALE GENOMIC DNA]</scope>
</reference>
<organism evidence="2 3">
    <name type="scientific">Prorocentrum cordatum</name>
    <dbReference type="NCBI Taxonomy" id="2364126"/>
    <lineage>
        <taxon>Eukaryota</taxon>
        <taxon>Sar</taxon>
        <taxon>Alveolata</taxon>
        <taxon>Dinophyceae</taxon>
        <taxon>Prorocentrales</taxon>
        <taxon>Prorocentraceae</taxon>
        <taxon>Prorocentrum</taxon>
    </lineage>
</organism>
<feature type="compositionally biased region" description="Basic and acidic residues" evidence="1">
    <location>
        <begin position="31"/>
        <end position="61"/>
    </location>
</feature>
<evidence type="ECO:0000313" key="3">
    <source>
        <dbReference type="Proteomes" id="UP001189429"/>
    </source>
</evidence>
<feature type="non-terminal residue" evidence="2">
    <location>
        <position position="159"/>
    </location>
</feature>
<keyword evidence="3" id="KW-1185">Reference proteome</keyword>
<proteinExistence type="predicted"/>
<feature type="compositionally biased region" description="Basic residues" evidence="1">
    <location>
        <begin position="1"/>
        <end position="11"/>
    </location>
</feature>
<feature type="region of interest" description="Disordered" evidence="1">
    <location>
        <begin position="1"/>
        <end position="115"/>
    </location>
</feature>
<name>A0ABN9XUZ9_9DINO</name>
<accession>A0ABN9XUZ9</accession>
<evidence type="ECO:0000313" key="2">
    <source>
        <dbReference type="EMBL" id="CAK0903252.1"/>
    </source>
</evidence>
<gene>
    <name evidence="2" type="ORF">PCOR1329_LOCUS79607</name>
</gene>